<dbReference type="Proteomes" id="UP000193498">
    <property type="component" value="Unassembled WGS sequence"/>
</dbReference>
<dbReference type="OrthoDB" id="6338748at2759"/>
<proteinExistence type="predicted"/>
<gene>
    <name evidence="2" type="ORF">K493DRAFT_318304</name>
</gene>
<protein>
    <submittedName>
        <fullName evidence="2">Uncharacterized protein</fullName>
    </submittedName>
</protein>
<evidence type="ECO:0000313" key="3">
    <source>
        <dbReference type="Proteomes" id="UP000193498"/>
    </source>
</evidence>
<reference evidence="2 3" key="1">
    <citation type="submission" date="2016-07" db="EMBL/GenBank/DDBJ databases">
        <title>Pervasive Adenine N6-methylation of Active Genes in Fungi.</title>
        <authorList>
            <consortium name="DOE Joint Genome Institute"/>
            <person name="Mondo S.J."/>
            <person name="Dannebaum R.O."/>
            <person name="Kuo R.C."/>
            <person name="Labutti K."/>
            <person name="Haridas S."/>
            <person name="Kuo A."/>
            <person name="Salamov A."/>
            <person name="Ahrendt S.R."/>
            <person name="Lipzen A."/>
            <person name="Sullivan W."/>
            <person name="Andreopoulos W.B."/>
            <person name="Clum A."/>
            <person name="Lindquist E."/>
            <person name="Daum C."/>
            <person name="Ramamoorthy G.K."/>
            <person name="Gryganskyi A."/>
            <person name="Culley D."/>
            <person name="Magnuson J.K."/>
            <person name="James T.Y."/>
            <person name="O'Malley M.A."/>
            <person name="Stajich J.E."/>
            <person name="Spatafora J.W."/>
            <person name="Visel A."/>
            <person name="Grigoriev I.V."/>
        </authorList>
    </citation>
    <scope>NUCLEOTIDE SEQUENCE [LARGE SCALE GENOMIC DNA]</scope>
    <source>
        <strain evidence="2 3">CBS 931.73</strain>
    </source>
</reference>
<accession>A0A1Y1XW16</accession>
<feature type="signal peptide" evidence="1">
    <location>
        <begin position="1"/>
        <end position="20"/>
    </location>
</feature>
<dbReference type="InterPro" id="IPR021862">
    <property type="entry name" value="DUF3472"/>
</dbReference>
<dbReference type="EMBL" id="MCFE01000410">
    <property type="protein sequence ID" value="ORX89951.1"/>
    <property type="molecule type" value="Genomic_DNA"/>
</dbReference>
<feature type="chain" id="PRO_5013208835" evidence="1">
    <location>
        <begin position="21"/>
        <end position="265"/>
    </location>
</feature>
<organism evidence="2 3">
    <name type="scientific">Basidiobolus meristosporus CBS 931.73</name>
    <dbReference type="NCBI Taxonomy" id="1314790"/>
    <lineage>
        <taxon>Eukaryota</taxon>
        <taxon>Fungi</taxon>
        <taxon>Fungi incertae sedis</taxon>
        <taxon>Zoopagomycota</taxon>
        <taxon>Entomophthoromycotina</taxon>
        <taxon>Basidiobolomycetes</taxon>
        <taxon>Basidiobolales</taxon>
        <taxon>Basidiobolaceae</taxon>
        <taxon>Basidiobolus</taxon>
    </lineage>
</organism>
<sequence length="265" mass="29891">MKFPSIVAALTALVPLSTHAVSIYNSPFLGDLPLPFMSFESNIEVSVGHDPVNTYWCTNGFNRGYMGIQVNSPTERRVLFSLWNKDAENLATIVEVGKNVQTSKFGHEGTGSHAWLVHDWKAGETQRLKVTAEFKGNDTIYGGYYWLDNEWYLIAKILGPNYGNEGLGYFYQFLENFGKDTSQTRRAVYSGQCYRLLDNDFCFPALGTTITHTWPIDTSYGAGLNPKMNGVYMAIDGEGDGPDYNRPPAYTKLQYDNWNLIWQPN</sequence>
<keyword evidence="1" id="KW-0732">Signal</keyword>
<dbReference type="Pfam" id="PF11958">
    <property type="entry name" value="DUF3472"/>
    <property type="match status" value="1"/>
</dbReference>
<keyword evidence="3" id="KW-1185">Reference proteome</keyword>
<dbReference type="InParanoid" id="A0A1Y1XW16"/>
<name>A0A1Y1XW16_9FUNG</name>
<dbReference type="AlphaFoldDB" id="A0A1Y1XW16"/>
<evidence type="ECO:0000313" key="2">
    <source>
        <dbReference type="EMBL" id="ORX89951.1"/>
    </source>
</evidence>
<comment type="caution">
    <text evidence="2">The sequence shown here is derived from an EMBL/GenBank/DDBJ whole genome shotgun (WGS) entry which is preliminary data.</text>
</comment>
<evidence type="ECO:0000256" key="1">
    <source>
        <dbReference type="SAM" id="SignalP"/>
    </source>
</evidence>